<dbReference type="AlphaFoldDB" id="A0A229VWM8"/>
<keyword evidence="3" id="KW-1185">Reference proteome</keyword>
<sequence>MRVIMMTMTTLSNPGTPSAQSNPNSTPVIRIENARLVENDRPVDVTVANGVVADVSPVADREIRSSYSDLPVPDEVVNADGRWIIPGLWDGHTHFTQWSATFGRLDLLSATSASEAMVMLRDYLDARRKSPEGLDSDAFVVGMRFRHSLWSDFEQPTLAAIDAVSGDQPVALSSADMHCGWVNSAAARRLGVHVGESGLVGELEWFDAYCRLDDANGAEQLRMIRAAEQDAASKGVVGICDYEMADTISQWTARFAAGLDLLRVRAGVYPERIEQAVADGWRGGSEIPGSHGLAHATTLKLISDGSLNTRSAYCSQPYSNITPETHGVLSYSPEQIEHYMTVAKNNGFDVACHAIGDAANAVVLDAFARTGAHGAVEHAQQLRPNDVERFVALGLTASVQPQHAVDDRDVVSRYWAGMSAIPFPYRTLHDTGVPLRFGSDAPVAVLDPWVAMSAAVYRTDDDRDAYQPEQRLDVRTALASSTFGHGIAPQTGAPADLVLLDRNPLAADSAVDSATSASEAAATLRAMPVAATLCASRWTHTTL</sequence>
<keyword evidence="2" id="KW-0378">Hydrolase</keyword>
<organism evidence="2 3">
    <name type="scientific">Bifidobacterium vansinderenii</name>
    <dbReference type="NCBI Taxonomy" id="1984871"/>
    <lineage>
        <taxon>Bacteria</taxon>
        <taxon>Bacillati</taxon>
        <taxon>Actinomycetota</taxon>
        <taxon>Actinomycetes</taxon>
        <taxon>Bifidobacteriales</taxon>
        <taxon>Bifidobacteriaceae</taxon>
        <taxon>Bifidobacterium</taxon>
    </lineage>
</organism>
<feature type="domain" description="Amidohydrolase 3" evidence="1">
    <location>
        <begin position="75"/>
        <end position="516"/>
    </location>
</feature>
<accession>A0A229VWM8</accession>
<gene>
    <name evidence="2" type="ORF">Tam10B_1709</name>
</gene>
<dbReference type="InterPro" id="IPR032466">
    <property type="entry name" value="Metal_Hydrolase"/>
</dbReference>
<evidence type="ECO:0000313" key="3">
    <source>
        <dbReference type="Proteomes" id="UP000215433"/>
    </source>
</evidence>
<dbReference type="CDD" id="cd01300">
    <property type="entry name" value="YtcJ_like"/>
    <property type="match status" value="1"/>
</dbReference>
<dbReference type="InterPro" id="IPR013108">
    <property type="entry name" value="Amidohydro_3"/>
</dbReference>
<name>A0A229VWM8_9BIFI</name>
<protein>
    <submittedName>
        <fullName evidence="2">Amidohydrolase</fullName>
    </submittedName>
</protein>
<dbReference type="PANTHER" id="PTHR22642:SF2">
    <property type="entry name" value="PROTEIN LONG AFTER FAR-RED 3"/>
    <property type="match status" value="1"/>
</dbReference>
<dbReference type="Gene3D" id="2.30.40.10">
    <property type="entry name" value="Urease, subunit C, domain 1"/>
    <property type="match status" value="1"/>
</dbReference>
<dbReference type="EMBL" id="NEWD01000024">
    <property type="protein sequence ID" value="OXN00013.1"/>
    <property type="molecule type" value="Genomic_DNA"/>
</dbReference>
<dbReference type="PANTHER" id="PTHR22642">
    <property type="entry name" value="IMIDAZOLONEPROPIONASE"/>
    <property type="match status" value="1"/>
</dbReference>
<dbReference type="GO" id="GO:0016810">
    <property type="term" value="F:hydrolase activity, acting on carbon-nitrogen (but not peptide) bonds"/>
    <property type="evidence" value="ECO:0007669"/>
    <property type="project" value="InterPro"/>
</dbReference>
<reference evidence="2 3" key="1">
    <citation type="submission" date="2017-05" db="EMBL/GenBank/DDBJ databases">
        <title>Bifidobacterium vansinderenii sp. nov.</title>
        <authorList>
            <person name="Lugli G.A."/>
            <person name="Duranti S."/>
            <person name="Mangifesta M."/>
        </authorList>
    </citation>
    <scope>NUCLEOTIDE SEQUENCE [LARGE SCALE GENOMIC DNA]</scope>
    <source>
        <strain evidence="2 3">Tam10B</strain>
    </source>
</reference>
<dbReference type="Proteomes" id="UP000215433">
    <property type="component" value="Unassembled WGS sequence"/>
</dbReference>
<dbReference type="Gene3D" id="3.20.20.140">
    <property type="entry name" value="Metal-dependent hydrolases"/>
    <property type="match status" value="1"/>
</dbReference>
<proteinExistence type="predicted"/>
<comment type="caution">
    <text evidence="2">The sequence shown here is derived from an EMBL/GenBank/DDBJ whole genome shotgun (WGS) entry which is preliminary data.</text>
</comment>
<dbReference type="Gene3D" id="3.10.310.70">
    <property type="match status" value="1"/>
</dbReference>
<dbReference type="Pfam" id="PF07969">
    <property type="entry name" value="Amidohydro_3"/>
    <property type="match status" value="1"/>
</dbReference>
<dbReference type="SUPFAM" id="SSF51556">
    <property type="entry name" value="Metallo-dependent hydrolases"/>
    <property type="match status" value="1"/>
</dbReference>
<evidence type="ECO:0000313" key="2">
    <source>
        <dbReference type="EMBL" id="OXN00013.1"/>
    </source>
</evidence>
<evidence type="ECO:0000259" key="1">
    <source>
        <dbReference type="Pfam" id="PF07969"/>
    </source>
</evidence>
<dbReference type="InterPro" id="IPR011059">
    <property type="entry name" value="Metal-dep_hydrolase_composite"/>
</dbReference>
<dbReference type="SUPFAM" id="SSF51338">
    <property type="entry name" value="Composite domain of metallo-dependent hydrolases"/>
    <property type="match status" value="1"/>
</dbReference>
<dbReference type="InterPro" id="IPR033932">
    <property type="entry name" value="YtcJ-like"/>
</dbReference>